<evidence type="ECO:0000313" key="1">
    <source>
        <dbReference type="EMBL" id="RDX52113.1"/>
    </source>
</evidence>
<protein>
    <submittedName>
        <fullName evidence="1">Uncharacterized protein</fullName>
    </submittedName>
</protein>
<dbReference type="EMBL" id="KZ857391">
    <property type="protein sequence ID" value="RDX52113.1"/>
    <property type="molecule type" value="Genomic_DNA"/>
</dbReference>
<keyword evidence="2" id="KW-1185">Reference proteome</keyword>
<name>A0A371DHW7_9APHY</name>
<organism evidence="1 2">
    <name type="scientific">Lentinus brumalis</name>
    <dbReference type="NCBI Taxonomy" id="2498619"/>
    <lineage>
        <taxon>Eukaryota</taxon>
        <taxon>Fungi</taxon>
        <taxon>Dikarya</taxon>
        <taxon>Basidiomycota</taxon>
        <taxon>Agaricomycotina</taxon>
        <taxon>Agaricomycetes</taxon>
        <taxon>Polyporales</taxon>
        <taxon>Polyporaceae</taxon>
        <taxon>Lentinus</taxon>
    </lineage>
</organism>
<evidence type="ECO:0000313" key="2">
    <source>
        <dbReference type="Proteomes" id="UP000256964"/>
    </source>
</evidence>
<dbReference type="AlphaFoldDB" id="A0A371DHW7"/>
<reference evidence="1 2" key="1">
    <citation type="journal article" date="2018" name="Biotechnol. Biofuels">
        <title>Integrative visual omics of the white-rot fungus Polyporus brumalis exposes the biotechnological potential of its oxidative enzymes for delignifying raw plant biomass.</title>
        <authorList>
            <person name="Miyauchi S."/>
            <person name="Rancon A."/>
            <person name="Drula E."/>
            <person name="Hage H."/>
            <person name="Chaduli D."/>
            <person name="Favel A."/>
            <person name="Grisel S."/>
            <person name="Henrissat B."/>
            <person name="Herpoel-Gimbert I."/>
            <person name="Ruiz-Duenas F.J."/>
            <person name="Chevret D."/>
            <person name="Hainaut M."/>
            <person name="Lin J."/>
            <person name="Wang M."/>
            <person name="Pangilinan J."/>
            <person name="Lipzen A."/>
            <person name="Lesage-Meessen L."/>
            <person name="Navarro D."/>
            <person name="Riley R."/>
            <person name="Grigoriev I.V."/>
            <person name="Zhou S."/>
            <person name="Raouche S."/>
            <person name="Rosso M.N."/>
        </authorList>
    </citation>
    <scope>NUCLEOTIDE SEQUENCE [LARGE SCALE GENOMIC DNA]</scope>
    <source>
        <strain evidence="1 2">BRFM 1820</strain>
    </source>
</reference>
<gene>
    <name evidence="1" type="ORF">OH76DRAFT_193829</name>
</gene>
<sequence length="194" mass="19800">MLGVPPARCARLVSCLTSSARVCDSVQTVLLLQTTAHLAGSSSKFHPTPAIDALVRHSSATAARTNRIVHAHHRAPTCGRRATRTPALRRWASCTSILRRCPGATGAGPGNAVDFALEGGLTCTLRLRLSCGAAVRLEPGPEVGEAQCLAPAKAGTLLLVDTALPWPSLACFASGAVAFSGGASVKEGPGSASL</sequence>
<accession>A0A371DHW7</accession>
<proteinExistence type="predicted"/>
<dbReference type="Proteomes" id="UP000256964">
    <property type="component" value="Unassembled WGS sequence"/>
</dbReference>